<name>A0A6V8NJP4_9ACTN</name>
<proteinExistence type="predicted"/>
<comment type="caution">
    <text evidence="1">The sequence shown here is derived from an EMBL/GenBank/DDBJ whole genome shotgun (WGS) entry which is preliminary data.</text>
</comment>
<accession>A0A6V8NJP4</accession>
<evidence type="ECO:0008006" key="3">
    <source>
        <dbReference type="Google" id="ProtNLM"/>
    </source>
</evidence>
<dbReference type="Proteomes" id="UP000574717">
    <property type="component" value="Unassembled WGS sequence"/>
</dbReference>
<dbReference type="AlphaFoldDB" id="A0A6V8NJP4"/>
<sequence length="52" mass="5883">PRKICGVFCLPIANYQDHLLVMDEQKVTGIVTKSDILRIMRIKAAFGGRLRP</sequence>
<feature type="non-terminal residue" evidence="1">
    <location>
        <position position="1"/>
    </location>
</feature>
<gene>
    <name evidence="1" type="ORF">HKBW3S03_02045</name>
</gene>
<reference evidence="1 2" key="1">
    <citation type="journal article" date="2020" name="Front. Microbiol.">
        <title>Single-cell genomics of novel Actinobacteria with the Wood-Ljungdahl pathway discovered in a serpentinizing system.</title>
        <authorList>
            <person name="Merino N."/>
            <person name="Kawai M."/>
            <person name="Boyd E.S."/>
            <person name="Colman D.R."/>
            <person name="McGlynn S.E."/>
            <person name="Nealson K.H."/>
            <person name="Kurokawa K."/>
            <person name="Hongoh Y."/>
        </authorList>
    </citation>
    <scope>NUCLEOTIDE SEQUENCE [LARGE SCALE GENOMIC DNA]</scope>
    <source>
        <strain evidence="1 2">S03</strain>
    </source>
</reference>
<dbReference type="EMBL" id="BLRU01000501">
    <property type="protein sequence ID" value="GFP20542.1"/>
    <property type="molecule type" value="Genomic_DNA"/>
</dbReference>
<evidence type="ECO:0000313" key="2">
    <source>
        <dbReference type="Proteomes" id="UP000574717"/>
    </source>
</evidence>
<protein>
    <recommendedName>
        <fullName evidence="3">CBS domain-containing protein</fullName>
    </recommendedName>
</protein>
<organism evidence="1 2">
    <name type="scientific">Candidatus Hakubella thermalkaliphila</name>
    <dbReference type="NCBI Taxonomy" id="2754717"/>
    <lineage>
        <taxon>Bacteria</taxon>
        <taxon>Bacillati</taxon>
        <taxon>Actinomycetota</taxon>
        <taxon>Actinomycetota incertae sedis</taxon>
        <taxon>Candidatus Hakubellales</taxon>
        <taxon>Candidatus Hakubellaceae</taxon>
        <taxon>Candidatus Hakubella</taxon>
    </lineage>
</organism>
<dbReference type="InterPro" id="IPR046342">
    <property type="entry name" value="CBS_dom_sf"/>
</dbReference>
<evidence type="ECO:0000313" key="1">
    <source>
        <dbReference type="EMBL" id="GFP20542.1"/>
    </source>
</evidence>
<dbReference type="SUPFAM" id="SSF54631">
    <property type="entry name" value="CBS-domain pair"/>
    <property type="match status" value="1"/>
</dbReference>